<dbReference type="EC" id="1.2.1.3" evidence="4"/>
<comment type="subunit">
    <text evidence="1">Homotetramer.</text>
</comment>
<keyword evidence="2 6" id="KW-0560">Oxidoreductase</keyword>
<evidence type="ECO:0000256" key="4">
    <source>
        <dbReference type="ARBA" id="ARBA00024226"/>
    </source>
</evidence>
<evidence type="ECO:0000313" key="8">
    <source>
        <dbReference type="EMBL" id="MFC3688635.1"/>
    </source>
</evidence>
<dbReference type="InterPro" id="IPR044638">
    <property type="entry name" value="ALDH7A1-like"/>
</dbReference>
<evidence type="ECO:0000256" key="6">
    <source>
        <dbReference type="RuleBase" id="RU003345"/>
    </source>
</evidence>
<dbReference type="CDD" id="cd07130">
    <property type="entry name" value="ALDH_F7_AASADH"/>
    <property type="match status" value="1"/>
</dbReference>
<comment type="caution">
    <text evidence="8">The sequence shown here is derived from an EMBL/GenBank/DDBJ whole genome shotgun (WGS) entry which is preliminary data.</text>
</comment>
<dbReference type="SUPFAM" id="SSF53720">
    <property type="entry name" value="ALDH-like"/>
    <property type="match status" value="1"/>
</dbReference>
<sequence length="518" mass="53414">MTSTEAPARPSTRTEDLRTEALAVLDRLGAAVPSALPDGPSLAACTPLTGEELFRVAAASPGDVDEAVGAAAAAFVRWRSVPAPVRGATVKRFGELLSEHKADLASLVTLEAGKITSEALGEVQEMVDICDLAVGLSRQVGGRTMPSERPGHRLMETWHPLGVVGVVSAFNFPVAVWAWNTAVALVCGDPVVWKPSELTPLTALACSALLGRALAETGAPADVHRLVLGARDVGAALVADPRVALVSATGSTRMGAEVGPVVAARFGRTLLELGGNNAAVVAPSADLDLAVRGIVFSAVGTAGQRCTSMRRLLVHADVADELVGRLAAAYARLPVGDPRAEGTLVGPLVRASSAEAMQRALARAVEDGGEVVAGGEPVTVDGAEGAAYVSPALVRMPSQTEVVREETFAPVLYVMTWTDLDEAVEVHNAVPQGLSSSIFTSDVREAERFLSEAGSDCGIVNVNIGTSGAEIGGAFGGEKATGGGRESGSDAWRAYMRRATNTVNYSDELPLAQGVDFG</sequence>
<comment type="similarity">
    <text evidence="6">Belongs to the aldehyde dehydrogenase family.</text>
</comment>
<evidence type="ECO:0000256" key="3">
    <source>
        <dbReference type="ARBA" id="ARBA00023027"/>
    </source>
</evidence>
<keyword evidence="9" id="KW-1185">Reference proteome</keyword>
<dbReference type="InterPro" id="IPR016162">
    <property type="entry name" value="Ald_DH_N"/>
</dbReference>
<evidence type="ECO:0000256" key="5">
    <source>
        <dbReference type="PROSITE-ProRule" id="PRU10007"/>
    </source>
</evidence>
<dbReference type="Pfam" id="PF00171">
    <property type="entry name" value="Aldedh"/>
    <property type="match status" value="1"/>
</dbReference>
<evidence type="ECO:0000313" key="9">
    <source>
        <dbReference type="Proteomes" id="UP001595685"/>
    </source>
</evidence>
<organism evidence="8 9">
    <name type="scientific">Aquipuribacter hungaricus</name>
    <dbReference type="NCBI Taxonomy" id="545624"/>
    <lineage>
        <taxon>Bacteria</taxon>
        <taxon>Bacillati</taxon>
        <taxon>Actinomycetota</taxon>
        <taxon>Actinomycetes</taxon>
        <taxon>Micrococcales</taxon>
        <taxon>Intrasporangiaceae</taxon>
        <taxon>Aquipuribacter</taxon>
    </lineage>
</organism>
<dbReference type="InterPro" id="IPR015590">
    <property type="entry name" value="Aldehyde_DH_dom"/>
</dbReference>
<evidence type="ECO:0000256" key="2">
    <source>
        <dbReference type="ARBA" id="ARBA00023002"/>
    </source>
</evidence>
<dbReference type="PROSITE" id="PS00687">
    <property type="entry name" value="ALDEHYDE_DEHYDR_GLU"/>
    <property type="match status" value="1"/>
</dbReference>
<keyword evidence="3" id="KW-0520">NAD</keyword>
<feature type="active site" evidence="5">
    <location>
        <position position="272"/>
    </location>
</feature>
<dbReference type="PANTHER" id="PTHR43521">
    <property type="entry name" value="ALPHA-AMINOADIPIC SEMIALDEHYDE DEHYDROGENASE"/>
    <property type="match status" value="1"/>
</dbReference>
<evidence type="ECO:0000259" key="7">
    <source>
        <dbReference type="Pfam" id="PF00171"/>
    </source>
</evidence>
<dbReference type="EMBL" id="JBHRWW010000005">
    <property type="protein sequence ID" value="MFC3688635.1"/>
    <property type="molecule type" value="Genomic_DNA"/>
</dbReference>
<protein>
    <recommendedName>
        <fullName evidence="4">aldehyde dehydrogenase (NAD(+))</fullName>
        <ecNumber evidence="4">1.2.1.3</ecNumber>
    </recommendedName>
</protein>
<dbReference type="PANTHER" id="PTHR43521:SF1">
    <property type="entry name" value="ALPHA-AMINOADIPIC SEMIALDEHYDE DEHYDROGENASE"/>
    <property type="match status" value="1"/>
</dbReference>
<accession>A0ABV7WFX7</accession>
<dbReference type="InterPro" id="IPR016161">
    <property type="entry name" value="Ald_DH/histidinol_DH"/>
</dbReference>
<reference evidence="9" key="1">
    <citation type="journal article" date="2019" name="Int. J. Syst. Evol. Microbiol.">
        <title>The Global Catalogue of Microorganisms (GCM) 10K type strain sequencing project: providing services to taxonomists for standard genome sequencing and annotation.</title>
        <authorList>
            <consortium name="The Broad Institute Genomics Platform"/>
            <consortium name="The Broad Institute Genome Sequencing Center for Infectious Disease"/>
            <person name="Wu L."/>
            <person name="Ma J."/>
        </authorList>
    </citation>
    <scope>NUCLEOTIDE SEQUENCE [LARGE SCALE GENOMIC DNA]</scope>
    <source>
        <strain evidence="9">NCAIM B.02333</strain>
    </source>
</reference>
<name>A0ABV7WFX7_9MICO</name>
<dbReference type="Gene3D" id="3.40.309.10">
    <property type="entry name" value="Aldehyde Dehydrogenase, Chain A, domain 2"/>
    <property type="match status" value="1"/>
</dbReference>
<feature type="domain" description="Aldehyde dehydrogenase" evidence="7">
    <location>
        <begin position="42"/>
        <end position="498"/>
    </location>
</feature>
<proteinExistence type="inferred from homology"/>
<dbReference type="Proteomes" id="UP001595685">
    <property type="component" value="Unassembled WGS sequence"/>
</dbReference>
<gene>
    <name evidence="8" type="ORF">ACFOLH_09810</name>
</gene>
<dbReference type="Gene3D" id="3.40.605.10">
    <property type="entry name" value="Aldehyde Dehydrogenase, Chain A, domain 1"/>
    <property type="match status" value="1"/>
</dbReference>
<dbReference type="InterPro" id="IPR029510">
    <property type="entry name" value="Ald_DH_CS_GLU"/>
</dbReference>
<dbReference type="InterPro" id="IPR016163">
    <property type="entry name" value="Ald_DH_C"/>
</dbReference>
<dbReference type="RefSeq" id="WP_340292590.1">
    <property type="nucleotide sequence ID" value="NZ_JBBEOI010000077.1"/>
</dbReference>
<evidence type="ECO:0000256" key="1">
    <source>
        <dbReference type="ARBA" id="ARBA00011881"/>
    </source>
</evidence>